<dbReference type="InterPro" id="IPR036047">
    <property type="entry name" value="F-box-like_dom_sf"/>
</dbReference>
<organism evidence="3 4">
    <name type="scientific">Castilleja foliolosa</name>
    <dbReference type="NCBI Taxonomy" id="1961234"/>
    <lineage>
        <taxon>Eukaryota</taxon>
        <taxon>Viridiplantae</taxon>
        <taxon>Streptophyta</taxon>
        <taxon>Embryophyta</taxon>
        <taxon>Tracheophyta</taxon>
        <taxon>Spermatophyta</taxon>
        <taxon>Magnoliopsida</taxon>
        <taxon>eudicotyledons</taxon>
        <taxon>Gunneridae</taxon>
        <taxon>Pentapetalae</taxon>
        <taxon>asterids</taxon>
        <taxon>lamiids</taxon>
        <taxon>Lamiales</taxon>
        <taxon>Orobanchaceae</taxon>
        <taxon>Pedicularideae</taxon>
        <taxon>Castillejinae</taxon>
        <taxon>Castilleja</taxon>
    </lineage>
</organism>
<feature type="domain" description="F-box" evidence="1">
    <location>
        <begin position="40"/>
        <end position="73"/>
    </location>
</feature>
<accession>A0ABD3DI01</accession>
<dbReference type="SUPFAM" id="SSF81383">
    <property type="entry name" value="F-box domain"/>
    <property type="match status" value="1"/>
</dbReference>
<reference evidence="4" key="1">
    <citation type="journal article" date="2024" name="IScience">
        <title>Strigolactones Initiate the Formation of Haustorium-like Structures in Castilleja.</title>
        <authorList>
            <person name="Buerger M."/>
            <person name="Peterson D."/>
            <person name="Chory J."/>
        </authorList>
    </citation>
    <scope>NUCLEOTIDE SEQUENCE [LARGE SCALE GENOMIC DNA]</scope>
</reference>
<dbReference type="InterPro" id="IPR001810">
    <property type="entry name" value="F-box_dom"/>
</dbReference>
<feature type="domain" description="At1g61320/AtMIF1 LRR" evidence="2">
    <location>
        <begin position="142"/>
        <end position="444"/>
    </location>
</feature>
<comment type="caution">
    <text evidence="3">The sequence shown here is derived from an EMBL/GenBank/DDBJ whole genome shotgun (WGS) entry which is preliminary data.</text>
</comment>
<dbReference type="Proteomes" id="UP001632038">
    <property type="component" value="Unassembled WGS sequence"/>
</dbReference>
<dbReference type="PANTHER" id="PTHR34145">
    <property type="entry name" value="OS02G0105600 PROTEIN"/>
    <property type="match status" value="1"/>
</dbReference>
<dbReference type="Pfam" id="PF00646">
    <property type="entry name" value="F-box"/>
    <property type="match status" value="1"/>
</dbReference>
<evidence type="ECO:0000313" key="4">
    <source>
        <dbReference type="Proteomes" id="UP001632038"/>
    </source>
</evidence>
<evidence type="ECO:0000259" key="1">
    <source>
        <dbReference type="Pfam" id="PF00646"/>
    </source>
</evidence>
<sequence>MNRSRQHVSWPKWIVLSDFDDEAPAIPREAEINHNGKDMISQLSDDILVSIVGRLRTKEAVRTSILSSRWRNIYKFTPNVDLNSERLVGTAPCSQIRLVAAVKRFLRLCSVSHIRSLDLTCYLFNSNCDKYELFLYSLGRLLSGIERLTLDNLATAKIFSFSCHIISQIPSLTYLSLANCSLRQVPNLVLTQSNSLQELDLCGVTVLSGALECILATCLSLHSLLMENCTVPSNLIFRGPNLELKSLSLSFCMGVEEIELCASNLATFKFESVEMVNFRFDHVPKLESMILDYKQEKRRSYDDDDDDDDDRTDLLIVKDLSRMKSLIFSTTSSIHEVFDSLSMWINKFSNLSQLSIQLSSISSDDFVSWARVLESCPRLQEFHLNIELVKGIDVKDMRRPPELIHPELKKVEITNHSGTKPEIEFALYILKTAINLEQMQISRCSKLYNSRGRWCGFDMPPWSKETLEMIHEQLQGQAISENARLTIQYSSVSLNGYSPFNNVNN</sequence>
<dbReference type="InterPro" id="IPR055357">
    <property type="entry name" value="LRR_At1g61320_AtMIF1"/>
</dbReference>
<dbReference type="Pfam" id="PF23622">
    <property type="entry name" value="LRR_At1g61320_AtMIF1"/>
    <property type="match status" value="1"/>
</dbReference>
<dbReference type="InterPro" id="IPR032675">
    <property type="entry name" value="LRR_dom_sf"/>
</dbReference>
<dbReference type="Gene3D" id="3.80.10.10">
    <property type="entry name" value="Ribonuclease Inhibitor"/>
    <property type="match status" value="1"/>
</dbReference>
<proteinExistence type="predicted"/>
<evidence type="ECO:0000259" key="2">
    <source>
        <dbReference type="Pfam" id="PF23622"/>
    </source>
</evidence>
<evidence type="ECO:0000313" key="3">
    <source>
        <dbReference type="EMBL" id="KAL3641287.1"/>
    </source>
</evidence>
<dbReference type="SUPFAM" id="SSF52047">
    <property type="entry name" value="RNI-like"/>
    <property type="match status" value="1"/>
</dbReference>
<evidence type="ECO:0008006" key="5">
    <source>
        <dbReference type="Google" id="ProtNLM"/>
    </source>
</evidence>
<gene>
    <name evidence="3" type="ORF">CASFOL_016255</name>
</gene>
<keyword evidence="4" id="KW-1185">Reference proteome</keyword>
<protein>
    <recommendedName>
        <fullName evidence="5">F-box domain-containing protein</fullName>
    </recommendedName>
</protein>
<dbReference type="InterPro" id="IPR053772">
    <property type="entry name" value="At1g61320/At1g61330-like"/>
</dbReference>
<dbReference type="PANTHER" id="PTHR34145:SF28">
    <property type="entry name" value="F-BOX DOMAIN-CONTAINING PROTEIN"/>
    <property type="match status" value="1"/>
</dbReference>
<dbReference type="AlphaFoldDB" id="A0ABD3DI01"/>
<dbReference type="EMBL" id="JAVIJP010000017">
    <property type="protein sequence ID" value="KAL3641287.1"/>
    <property type="molecule type" value="Genomic_DNA"/>
</dbReference>
<name>A0ABD3DI01_9LAMI</name>